<feature type="transmembrane region" description="Helical" evidence="1">
    <location>
        <begin position="7"/>
        <end position="35"/>
    </location>
</feature>
<keyword evidence="1" id="KW-1133">Transmembrane helix</keyword>
<gene>
    <name evidence="2" type="ORF">H7B67_12025</name>
</gene>
<sequence>MKNVKTALYLLLSQFIYLLMCAPWFLVALTSIMAFADPNALSSIAGLGLMFFVWLYPAAFVGAAVTCWIFYHKGKFKRAAWMNLLPLLWIVPLVLFFMYG</sequence>
<evidence type="ECO:0000313" key="3">
    <source>
        <dbReference type="Proteomes" id="UP000535838"/>
    </source>
</evidence>
<evidence type="ECO:0000256" key="1">
    <source>
        <dbReference type="SAM" id="Phobius"/>
    </source>
</evidence>
<keyword evidence="1" id="KW-0812">Transmembrane</keyword>
<dbReference type="EMBL" id="JACJVQ010000008">
    <property type="protein sequence ID" value="MBB6634838.1"/>
    <property type="molecule type" value="Genomic_DNA"/>
</dbReference>
<organism evidence="2 3">
    <name type="scientific">Cohnella thailandensis</name>
    <dbReference type="NCBI Taxonomy" id="557557"/>
    <lineage>
        <taxon>Bacteria</taxon>
        <taxon>Bacillati</taxon>
        <taxon>Bacillota</taxon>
        <taxon>Bacilli</taxon>
        <taxon>Bacillales</taxon>
        <taxon>Paenibacillaceae</taxon>
        <taxon>Cohnella</taxon>
    </lineage>
</organism>
<protein>
    <submittedName>
        <fullName evidence="2">Uncharacterized protein</fullName>
    </submittedName>
</protein>
<feature type="transmembrane region" description="Helical" evidence="1">
    <location>
        <begin position="47"/>
        <end position="71"/>
    </location>
</feature>
<feature type="transmembrane region" description="Helical" evidence="1">
    <location>
        <begin position="80"/>
        <end position="99"/>
    </location>
</feature>
<dbReference type="AlphaFoldDB" id="A0A841SXD6"/>
<reference evidence="2 3" key="1">
    <citation type="submission" date="2020-08" db="EMBL/GenBank/DDBJ databases">
        <title>Cohnella phylogeny.</title>
        <authorList>
            <person name="Dunlap C."/>
        </authorList>
    </citation>
    <scope>NUCLEOTIDE SEQUENCE [LARGE SCALE GENOMIC DNA]</scope>
    <source>
        <strain evidence="2 3">DSM 25241</strain>
    </source>
</reference>
<accession>A0A841SXD6</accession>
<dbReference type="Proteomes" id="UP000535838">
    <property type="component" value="Unassembled WGS sequence"/>
</dbReference>
<comment type="caution">
    <text evidence="2">The sequence shown here is derived from an EMBL/GenBank/DDBJ whole genome shotgun (WGS) entry which is preliminary data.</text>
</comment>
<dbReference type="RefSeq" id="WP_185120071.1">
    <property type="nucleotide sequence ID" value="NZ_JACJVQ010000008.1"/>
</dbReference>
<name>A0A841SXD6_9BACL</name>
<proteinExistence type="predicted"/>
<keyword evidence="1" id="KW-0472">Membrane</keyword>
<evidence type="ECO:0000313" key="2">
    <source>
        <dbReference type="EMBL" id="MBB6634838.1"/>
    </source>
</evidence>
<keyword evidence="3" id="KW-1185">Reference proteome</keyword>